<feature type="compositionally biased region" description="Low complexity" evidence="1">
    <location>
        <begin position="62"/>
        <end position="80"/>
    </location>
</feature>
<protein>
    <submittedName>
        <fullName evidence="2">Uncharacterized protein</fullName>
    </submittedName>
</protein>
<evidence type="ECO:0000256" key="1">
    <source>
        <dbReference type="SAM" id="MobiDB-lite"/>
    </source>
</evidence>
<comment type="caution">
    <text evidence="2">The sequence shown here is derived from an EMBL/GenBank/DDBJ whole genome shotgun (WGS) entry which is preliminary data.</text>
</comment>
<dbReference type="EMBL" id="CAJNNW010032961">
    <property type="protein sequence ID" value="CAE8716409.1"/>
    <property type="molecule type" value="Genomic_DNA"/>
</dbReference>
<accession>A0A813L047</accession>
<organism evidence="2 3">
    <name type="scientific">Polarella glacialis</name>
    <name type="common">Dinoflagellate</name>
    <dbReference type="NCBI Taxonomy" id="89957"/>
    <lineage>
        <taxon>Eukaryota</taxon>
        <taxon>Sar</taxon>
        <taxon>Alveolata</taxon>
        <taxon>Dinophyceae</taxon>
        <taxon>Suessiales</taxon>
        <taxon>Suessiaceae</taxon>
        <taxon>Polarella</taxon>
    </lineage>
</organism>
<feature type="compositionally biased region" description="Basic and acidic residues" evidence="1">
    <location>
        <begin position="1"/>
        <end position="10"/>
    </location>
</feature>
<feature type="non-terminal residue" evidence="2">
    <location>
        <position position="1"/>
    </location>
</feature>
<dbReference type="AlphaFoldDB" id="A0A813L047"/>
<feature type="region of interest" description="Disordered" evidence="1">
    <location>
        <begin position="1"/>
        <end position="110"/>
    </location>
</feature>
<reference evidence="2" key="1">
    <citation type="submission" date="2021-02" db="EMBL/GenBank/DDBJ databases">
        <authorList>
            <person name="Dougan E. K."/>
            <person name="Rhodes N."/>
            <person name="Thang M."/>
            <person name="Chan C."/>
        </authorList>
    </citation>
    <scope>NUCLEOTIDE SEQUENCE</scope>
</reference>
<evidence type="ECO:0000313" key="3">
    <source>
        <dbReference type="Proteomes" id="UP000626109"/>
    </source>
</evidence>
<feature type="compositionally biased region" description="Low complexity" evidence="1">
    <location>
        <begin position="28"/>
        <end position="44"/>
    </location>
</feature>
<proteinExistence type="predicted"/>
<feature type="compositionally biased region" description="Polar residues" evidence="1">
    <location>
        <begin position="96"/>
        <end position="108"/>
    </location>
</feature>
<evidence type="ECO:0000313" key="2">
    <source>
        <dbReference type="EMBL" id="CAE8716409.1"/>
    </source>
</evidence>
<gene>
    <name evidence="2" type="ORF">PGLA2088_LOCUS39044</name>
</gene>
<sequence>MEWNEKEKAWQRISEGSVSPWANRPPEWWRSSSGTSEGWWSWSGRGSGQLPEQVPKEDPQEEPAAPSLSSEEPSALRSAEGPQSSTAEGAEEPSALRSTEGPQSSSADGSLHGATVFISERPQSSLRSTERLHTKWNWGGELVSGTEQGLRLTVNVRQFDYRKASEKEWAEVDKRPSVLLNNIIAKQESSESVLELFVQRSREFMIVNAVTALHRVAKLATGTAAFDGDRDSQGISTALREDPRLQKLLRETG</sequence>
<name>A0A813L047_POLGL</name>
<dbReference type="Proteomes" id="UP000626109">
    <property type="component" value="Unassembled WGS sequence"/>
</dbReference>